<dbReference type="EMBL" id="HBUE01351778">
    <property type="protein sequence ID" value="CAG6603650.1"/>
    <property type="molecule type" value="Transcribed_RNA"/>
</dbReference>
<dbReference type="AlphaFoldDB" id="A0A8D8IFX4"/>
<name>A0A8D8IFX4_CULPI</name>
<accession>A0A8D8IFX4</accession>
<dbReference type="EMBL" id="HBUE01244669">
    <property type="protein sequence ID" value="CAG6551352.1"/>
    <property type="molecule type" value="Transcribed_RNA"/>
</dbReference>
<protein>
    <submittedName>
        <fullName evidence="1">(northern house mosquito) hypothetical protein</fullName>
    </submittedName>
</protein>
<dbReference type="EMBL" id="HBUE01244668">
    <property type="protein sequence ID" value="CAG6551351.1"/>
    <property type="molecule type" value="Transcribed_RNA"/>
</dbReference>
<evidence type="ECO:0000313" key="1">
    <source>
        <dbReference type="EMBL" id="CAG6551351.1"/>
    </source>
</evidence>
<proteinExistence type="predicted"/>
<sequence>MHFRRHRTCCTKDTKGYGPQQSAMDMAWEMVTGSHQGLLSIGQHATQRYLGLDRGGQGQLRKDWSAVWNARHRPVSQLTSSRAELLFIAPGRGNQSTVWESSSGIRFNPGLGLYTGQAGSPVFSGKY</sequence>
<organism evidence="1">
    <name type="scientific">Culex pipiens</name>
    <name type="common">House mosquito</name>
    <dbReference type="NCBI Taxonomy" id="7175"/>
    <lineage>
        <taxon>Eukaryota</taxon>
        <taxon>Metazoa</taxon>
        <taxon>Ecdysozoa</taxon>
        <taxon>Arthropoda</taxon>
        <taxon>Hexapoda</taxon>
        <taxon>Insecta</taxon>
        <taxon>Pterygota</taxon>
        <taxon>Neoptera</taxon>
        <taxon>Endopterygota</taxon>
        <taxon>Diptera</taxon>
        <taxon>Nematocera</taxon>
        <taxon>Culicoidea</taxon>
        <taxon>Culicidae</taxon>
        <taxon>Culicinae</taxon>
        <taxon>Culicini</taxon>
        <taxon>Culex</taxon>
        <taxon>Culex</taxon>
    </lineage>
</organism>
<reference evidence="1" key="1">
    <citation type="submission" date="2021-05" db="EMBL/GenBank/DDBJ databases">
        <authorList>
            <person name="Alioto T."/>
            <person name="Alioto T."/>
            <person name="Gomez Garrido J."/>
        </authorList>
    </citation>
    <scope>NUCLEOTIDE SEQUENCE</scope>
</reference>
<dbReference type="EMBL" id="HBUE01351779">
    <property type="protein sequence ID" value="CAG6603651.1"/>
    <property type="molecule type" value="Transcribed_RNA"/>
</dbReference>